<evidence type="ECO:0000313" key="2">
    <source>
        <dbReference type="Proteomes" id="UP000505355"/>
    </source>
</evidence>
<name>A0A7D4UP82_9SPHI</name>
<accession>A0A7D4UP82</accession>
<dbReference type="EMBL" id="CP054139">
    <property type="protein sequence ID" value="QKJ32841.1"/>
    <property type="molecule type" value="Genomic_DNA"/>
</dbReference>
<dbReference type="RefSeq" id="WP_173417486.1">
    <property type="nucleotide sequence ID" value="NZ_CP054139.1"/>
</dbReference>
<reference evidence="1 2" key="1">
    <citation type="submission" date="2020-05" db="EMBL/GenBank/DDBJ databases">
        <title>Mucilaginibacter mali sp. nov.</title>
        <authorList>
            <person name="Kim H.S."/>
            <person name="Lee K.C."/>
            <person name="Suh M.K."/>
            <person name="Kim J.-S."/>
            <person name="Han K.-I."/>
            <person name="Eom M.K."/>
            <person name="Shin Y.K."/>
            <person name="Lee J.-S."/>
        </authorList>
    </citation>
    <scope>NUCLEOTIDE SEQUENCE [LARGE SCALE GENOMIC DNA]</scope>
    <source>
        <strain evidence="1 2">G2-14</strain>
    </source>
</reference>
<proteinExistence type="predicted"/>
<dbReference type="AlphaFoldDB" id="A0A7D4UP82"/>
<dbReference type="Proteomes" id="UP000505355">
    <property type="component" value="Chromosome"/>
</dbReference>
<gene>
    <name evidence="1" type="ORF">HQ865_24820</name>
</gene>
<evidence type="ECO:0000313" key="1">
    <source>
        <dbReference type="EMBL" id="QKJ32841.1"/>
    </source>
</evidence>
<dbReference type="KEGG" id="mmab:HQ865_24820"/>
<organism evidence="1 2">
    <name type="scientific">Mucilaginibacter mali</name>
    <dbReference type="NCBI Taxonomy" id="2740462"/>
    <lineage>
        <taxon>Bacteria</taxon>
        <taxon>Pseudomonadati</taxon>
        <taxon>Bacteroidota</taxon>
        <taxon>Sphingobacteriia</taxon>
        <taxon>Sphingobacteriales</taxon>
        <taxon>Sphingobacteriaceae</taxon>
        <taxon>Mucilaginibacter</taxon>
    </lineage>
</organism>
<sequence length="98" mass="10768">MQKVKLKISSPSGSFNSAISVNSESKGEIQRHFVSGNSEIDLGSLDQLKDAELTVKTNARVAEAVNYLISYDEAVVENRSIGGVTAFFFKFCPRFPFC</sequence>
<keyword evidence="2" id="KW-1185">Reference proteome</keyword>
<protein>
    <submittedName>
        <fullName evidence="1">Uncharacterized protein</fullName>
    </submittedName>
</protein>